<reference evidence="4" key="1">
    <citation type="journal article" date="2019" name="Int. J. Syst. Evol. Microbiol.">
        <title>The Global Catalogue of Microorganisms (GCM) 10K type strain sequencing project: providing services to taxonomists for standard genome sequencing and annotation.</title>
        <authorList>
            <consortium name="The Broad Institute Genomics Platform"/>
            <consortium name="The Broad Institute Genome Sequencing Center for Infectious Disease"/>
            <person name="Wu L."/>
            <person name="Ma J."/>
        </authorList>
    </citation>
    <scope>NUCLEOTIDE SEQUENCE [LARGE SCALE GENOMIC DNA]</scope>
    <source>
        <strain evidence="4">JCM 14917</strain>
    </source>
</reference>
<dbReference type="InterPro" id="IPR050245">
    <property type="entry name" value="PrsA_foldase"/>
</dbReference>
<dbReference type="SUPFAM" id="SSF109998">
    <property type="entry name" value="Triger factor/SurA peptide-binding domain-like"/>
    <property type="match status" value="1"/>
</dbReference>
<dbReference type="Pfam" id="PF13624">
    <property type="entry name" value="SurA_N_3"/>
    <property type="match status" value="1"/>
</dbReference>
<feature type="compositionally biased region" description="Low complexity" evidence="1">
    <location>
        <begin position="25"/>
        <end position="45"/>
    </location>
</feature>
<dbReference type="RefSeq" id="WP_346027884.1">
    <property type="nucleotide sequence ID" value="NZ_BAAAON010000001.1"/>
</dbReference>
<gene>
    <name evidence="3" type="ORF">GCM10009784_13910</name>
</gene>
<dbReference type="Gene3D" id="1.10.4030.10">
    <property type="entry name" value="Porin chaperone SurA, peptide-binding domain"/>
    <property type="match status" value="1"/>
</dbReference>
<dbReference type="PANTHER" id="PTHR47245">
    <property type="entry name" value="PEPTIDYLPROLYL ISOMERASE"/>
    <property type="match status" value="1"/>
</dbReference>
<evidence type="ECO:0000313" key="4">
    <source>
        <dbReference type="Proteomes" id="UP001500974"/>
    </source>
</evidence>
<evidence type="ECO:0000256" key="1">
    <source>
        <dbReference type="SAM" id="MobiDB-lite"/>
    </source>
</evidence>
<dbReference type="PANTHER" id="PTHR47245:SF2">
    <property type="entry name" value="PEPTIDYL-PROLYL CIS-TRANS ISOMERASE HP_0175-RELATED"/>
    <property type="match status" value="1"/>
</dbReference>
<organism evidence="3 4">
    <name type="scientific">Arthrobacter parietis</name>
    <dbReference type="NCBI Taxonomy" id="271434"/>
    <lineage>
        <taxon>Bacteria</taxon>
        <taxon>Bacillati</taxon>
        <taxon>Actinomycetota</taxon>
        <taxon>Actinomycetes</taxon>
        <taxon>Micrococcales</taxon>
        <taxon>Micrococcaceae</taxon>
        <taxon>Arthrobacter</taxon>
    </lineage>
</organism>
<sequence length="246" mass="26110">MKKKLLLSVVLAGSLAFATGCAGNTEAEPAPSESAASTPAEAPTPDLEGVPDVVATVNGIEVTKEEFTTSYEGAFTQMSMQSQVTGQEVDQEQLKTQTLDNLIGNKLLIQEADARGIEASEEAITATTDELVASNQFTSADELFAALEEKQGIPKEEAIEQIKQQVRIDALLAEEGADAAPTEEELKALYEEAKASGAAAAQGAEIPPYEEVKSQLEQQAKQQKTSEVALALVEKLREEADVVSNL</sequence>
<dbReference type="EMBL" id="BAAAON010000001">
    <property type="protein sequence ID" value="GAA2174663.1"/>
    <property type="molecule type" value="Genomic_DNA"/>
</dbReference>
<keyword evidence="2" id="KW-0732">Signal</keyword>
<evidence type="ECO:0000256" key="2">
    <source>
        <dbReference type="SAM" id="SignalP"/>
    </source>
</evidence>
<feature type="region of interest" description="Disordered" evidence="1">
    <location>
        <begin position="24"/>
        <end position="50"/>
    </location>
</feature>
<dbReference type="Proteomes" id="UP001500974">
    <property type="component" value="Unassembled WGS sequence"/>
</dbReference>
<evidence type="ECO:0000313" key="3">
    <source>
        <dbReference type="EMBL" id="GAA2174663.1"/>
    </source>
</evidence>
<accession>A0ABP5MN83</accession>
<dbReference type="InterPro" id="IPR027304">
    <property type="entry name" value="Trigger_fact/SurA_dom_sf"/>
</dbReference>
<keyword evidence="4" id="KW-1185">Reference proteome</keyword>
<feature type="signal peptide" evidence="2">
    <location>
        <begin position="1"/>
        <end position="22"/>
    </location>
</feature>
<protein>
    <submittedName>
        <fullName evidence="3">SurA N-terminal domain-containing protein</fullName>
    </submittedName>
</protein>
<comment type="caution">
    <text evidence="3">The sequence shown here is derived from an EMBL/GenBank/DDBJ whole genome shotgun (WGS) entry which is preliminary data.</text>
</comment>
<name>A0ABP5MN83_9MICC</name>
<proteinExistence type="predicted"/>
<dbReference type="PROSITE" id="PS51257">
    <property type="entry name" value="PROKAR_LIPOPROTEIN"/>
    <property type="match status" value="1"/>
</dbReference>
<feature type="chain" id="PRO_5045827459" evidence="2">
    <location>
        <begin position="23"/>
        <end position="246"/>
    </location>
</feature>